<keyword evidence="1" id="KW-0812">Transmembrane</keyword>
<reference evidence="2 3" key="1">
    <citation type="submission" date="2020-08" db="EMBL/GenBank/DDBJ databases">
        <title>A Genomic Blueprint of the Chicken Gut Microbiome.</title>
        <authorList>
            <person name="Gilroy R."/>
            <person name="Ravi A."/>
            <person name="Getino M."/>
            <person name="Pursley I."/>
            <person name="Horton D.L."/>
            <person name="Alikhan N.-F."/>
            <person name="Baker D."/>
            <person name="Gharbi K."/>
            <person name="Hall N."/>
            <person name="Watson M."/>
            <person name="Adriaenssens E.M."/>
            <person name="Foster-Nyarko E."/>
            <person name="Jarju S."/>
            <person name="Secka A."/>
            <person name="Antonio M."/>
            <person name="Oren A."/>
            <person name="Chaudhuri R."/>
            <person name="La Ragione R.M."/>
            <person name="Hildebrand F."/>
            <person name="Pallen M.J."/>
        </authorList>
    </citation>
    <scope>NUCLEOTIDE SEQUENCE [LARGE SCALE GENOMIC DNA]</scope>
    <source>
        <strain evidence="2 3">Sa3CUA8</strain>
    </source>
</reference>
<keyword evidence="3" id="KW-1185">Reference proteome</keyword>
<dbReference type="EMBL" id="JACSQY010000001">
    <property type="protein sequence ID" value="MBD7907029.1"/>
    <property type="molecule type" value="Genomic_DNA"/>
</dbReference>
<sequence length="171" mass="18779">MVRSLSFLQLFVILAVGYIGGVLLYRGIPEADFTFLVQLYDSRAAQNSSASLLIQLATVLSFYVLAIVLSLSKRTRLFVMLVGALKAVLFGLASSHILAGGVNMLAYTGWWFPFKLLATFLVLLFCWTLSPPFFTRKSVKRTNNLRIPLMIAGAGVVLFFADKAVYSILGG</sequence>
<protein>
    <submittedName>
        <fullName evidence="2">Uncharacterized protein</fullName>
    </submittedName>
</protein>
<feature type="transmembrane region" description="Helical" evidence="1">
    <location>
        <begin position="78"/>
        <end position="98"/>
    </location>
</feature>
<feature type="transmembrane region" description="Helical" evidence="1">
    <location>
        <begin position="110"/>
        <end position="129"/>
    </location>
</feature>
<evidence type="ECO:0000313" key="2">
    <source>
        <dbReference type="EMBL" id="MBD7907029.1"/>
    </source>
</evidence>
<comment type="caution">
    <text evidence="2">The sequence shown here is derived from an EMBL/GenBank/DDBJ whole genome shotgun (WGS) entry which is preliminary data.</text>
</comment>
<proteinExistence type="predicted"/>
<organism evidence="2 3">
    <name type="scientific">Sporosarcina gallistercoris</name>
    <dbReference type="NCBI Taxonomy" id="2762245"/>
    <lineage>
        <taxon>Bacteria</taxon>
        <taxon>Bacillati</taxon>
        <taxon>Bacillota</taxon>
        <taxon>Bacilli</taxon>
        <taxon>Bacillales</taxon>
        <taxon>Caryophanaceae</taxon>
        <taxon>Sporosarcina</taxon>
    </lineage>
</organism>
<name>A0ABR8PG15_9BACL</name>
<gene>
    <name evidence="2" type="ORF">H9659_01615</name>
</gene>
<feature type="transmembrane region" description="Helical" evidence="1">
    <location>
        <begin position="48"/>
        <end position="71"/>
    </location>
</feature>
<keyword evidence="1" id="KW-1133">Transmembrane helix</keyword>
<accession>A0ABR8PG15</accession>
<feature type="transmembrane region" description="Helical" evidence="1">
    <location>
        <begin position="149"/>
        <end position="169"/>
    </location>
</feature>
<feature type="transmembrane region" description="Helical" evidence="1">
    <location>
        <begin position="7"/>
        <end position="28"/>
    </location>
</feature>
<keyword evidence="1" id="KW-0472">Membrane</keyword>
<evidence type="ECO:0000256" key="1">
    <source>
        <dbReference type="SAM" id="Phobius"/>
    </source>
</evidence>
<dbReference type="RefSeq" id="WP_191688154.1">
    <property type="nucleotide sequence ID" value="NZ_JACSQY010000001.1"/>
</dbReference>
<evidence type="ECO:0000313" key="3">
    <source>
        <dbReference type="Proteomes" id="UP000659496"/>
    </source>
</evidence>
<dbReference type="Proteomes" id="UP000659496">
    <property type="component" value="Unassembled WGS sequence"/>
</dbReference>